<name>A0A0G4F9K4_VITBC</name>
<keyword evidence="3" id="KW-1185">Reference proteome</keyword>
<sequence length="405" mass="43282">MGPILGTTLLPRTAVKFEDWKKAWRVYYRVRTGCTMELITAIHAVSGHYKKGSSQMGLLCNGELRQLRSMSSSSGVIDIIVKEYRCIAARVARFESSHDPTLPASWPSPPPPSQSKDLRPITTAPPAVPNILRQTSTNIRRGQPTAPSTLPPPPSPAPLTVARRLPVTPSGGGLVSLGGPTAAAAAAAGVPNPVASQQQQMKRLQANINDMRQLTRQLHQQLADKTKEADEHQRQATKLRGVIDKAEKAVPTPPSPPSPHHRPHQVGGLHPAAAPRLDSPRMAAGFLLNGGGLRRESFTRAIGVVEVVRKRRLAEGKPMPSNAARRISPSTPIGQPPAAAVGQLSVELVNAMTEGLLAERAARREALLRRPAFTGPDAPGTSQSERGPGRERDGRAQRATGPATC</sequence>
<accession>A0A0G4F9K4</accession>
<dbReference type="InParanoid" id="A0A0G4F9K4"/>
<feature type="region of interest" description="Disordered" evidence="1">
    <location>
        <begin position="316"/>
        <end position="335"/>
    </location>
</feature>
<dbReference type="Proteomes" id="UP000041254">
    <property type="component" value="Unassembled WGS sequence"/>
</dbReference>
<feature type="compositionally biased region" description="Basic and acidic residues" evidence="1">
    <location>
        <begin position="387"/>
        <end position="396"/>
    </location>
</feature>
<proteinExistence type="predicted"/>
<dbReference type="EMBL" id="CDMY01000389">
    <property type="protein sequence ID" value="CEM08938.1"/>
    <property type="molecule type" value="Genomic_DNA"/>
</dbReference>
<gene>
    <name evidence="2" type="ORF">Vbra_601</name>
</gene>
<feature type="region of interest" description="Disordered" evidence="1">
    <location>
        <begin position="368"/>
        <end position="405"/>
    </location>
</feature>
<evidence type="ECO:0000313" key="2">
    <source>
        <dbReference type="EMBL" id="CEM08938.1"/>
    </source>
</evidence>
<dbReference type="VEuPathDB" id="CryptoDB:Vbra_601"/>
<evidence type="ECO:0000256" key="1">
    <source>
        <dbReference type="SAM" id="MobiDB-lite"/>
    </source>
</evidence>
<reference evidence="2 3" key="1">
    <citation type="submission" date="2014-11" db="EMBL/GenBank/DDBJ databases">
        <authorList>
            <person name="Zhu J."/>
            <person name="Qi W."/>
            <person name="Song R."/>
        </authorList>
    </citation>
    <scope>NUCLEOTIDE SEQUENCE [LARGE SCALE GENOMIC DNA]</scope>
</reference>
<dbReference type="AlphaFoldDB" id="A0A0G4F9K4"/>
<feature type="region of interest" description="Disordered" evidence="1">
    <location>
        <begin position="98"/>
        <end position="166"/>
    </location>
</feature>
<organism evidence="2 3">
    <name type="scientific">Vitrella brassicaformis (strain CCMP3155)</name>
    <dbReference type="NCBI Taxonomy" id="1169540"/>
    <lineage>
        <taxon>Eukaryota</taxon>
        <taxon>Sar</taxon>
        <taxon>Alveolata</taxon>
        <taxon>Colpodellida</taxon>
        <taxon>Vitrellaceae</taxon>
        <taxon>Vitrella</taxon>
    </lineage>
</organism>
<protein>
    <submittedName>
        <fullName evidence="2">Uncharacterized protein</fullName>
    </submittedName>
</protein>
<feature type="region of interest" description="Disordered" evidence="1">
    <location>
        <begin position="245"/>
        <end position="276"/>
    </location>
</feature>
<evidence type="ECO:0000313" key="3">
    <source>
        <dbReference type="Proteomes" id="UP000041254"/>
    </source>
</evidence>